<organism evidence="5">
    <name type="scientific">Clostridium perfringens</name>
    <dbReference type="NCBI Taxonomy" id="1502"/>
    <lineage>
        <taxon>Bacteria</taxon>
        <taxon>Bacillati</taxon>
        <taxon>Bacillota</taxon>
        <taxon>Clostridia</taxon>
        <taxon>Eubacteriales</taxon>
        <taxon>Clostridiaceae</taxon>
        <taxon>Clostridium</taxon>
    </lineage>
</organism>
<dbReference type="Proteomes" id="UP000859547">
    <property type="component" value="Unassembled WGS sequence"/>
</dbReference>
<feature type="transmembrane region" description="Helical" evidence="3">
    <location>
        <begin position="350"/>
        <end position="372"/>
    </location>
</feature>
<evidence type="ECO:0000313" key="5">
    <source>
        <dbReference type="EMBL" id="HAT4309271.1"/>
    </source>
</evidence>
<feature type="transmembrane region" description="Helical" evidence="3">
    <location>
        <begin position="378"/>
        <end position="402"/>
    </location>
</feature>
<evidence type="ECO:0000256" key="1">
    <source>
        <dbReference type="SAM" id="Coils"/>
    </source>
</evidence>
<evidence type="ECO:0000256" key="2">
    <source>
        <dbReference type="SAM" id="MobiDB-lite"/>
    </source>
</evidence>
<keyword evidence="3" id="KW-1133">Transmembrane helix</keyword>
<dbReference type="AlphaFoldDB" id="A0A8H9UY59"/>
<name>A0A8H9UY59_CLOPF</name>
<evidence type="ECO:0000256" key="3">
    <source>
        <dbReference type="SAM" id="Phobius"/>
    </source>
</evidence>
<reference evidence="5" key="2">
    <citation type="submission" date="2020-07" db="EMBL/GenBank/DDBJ databases">
        <authorList>
            <consortium name="NCBI Pathogen Detection Project"/>
        </authorList>
    </citation>
    <scope>NUCLEOTIDE SEQUENCE</scope>
    <source>
        <strain evidence="5">C8</strain>
    </source>
</reference>
<feature type="transmembrane region" description="Helical" evidence="3">
    <location>
        <begin position="446"/>
        <end position="464"/>
    </location>
</feature>
<dbReference type="NCBIfam" id="TIGR02675">
    <property type="entry name" value="tape_meas_nterm"/>
    <property type="match status" value="1"/>
</dbReference>
<feature type="transmembrane region" description="Helical" evidence="3">
    <location>
        <begin position="409"/>
        <end position="440"/>
    </location>
</feature>
<dbReference type="EMBL" id="DACTCB010000028">
    <property type="protein sequence ID" value="HAT4309271.1"/>
    <property type="molecule type" value="Genomic_DNA"/>
</dbReference>
<sequence length="787" mass="85798">MATIRNAITMQDKMSPVFNKMNRAMETTLSIMRKVNTSANSGVSSREFKRAEEAIRGANNALVKYQNNIRKVNQETNGLGNSTSKIGGSGLGAMNAYALIGLAQQGARLVDTATDYLDQMSLMQSRVSMINDGMQTTNQLQDNILASANRARAPYKDTVAAVTKLNMLASDSFKNNQEAIDFVETLNKMFTISGTSGQEATAAMYQLTQAMGAGKLQGDEFRSIMENAPMLAQAIAKSMGKSKAELKQLSSEGEITAEIIKKAMTDATDDVEKKFAAMPMTFGQKMTILKNNLMNEMEPVAARFSQWLNSSGGTEFFNNMTSALVTLASIGVVALEAIGKAITWVKENFAYIEPILITLTVLMIALKVNAIIMSIQMAIAFGIITVPLLVIVGIIVALIYIFNYFGISVFTVISTIVDILSFLLPFIIAIGAAILTFWLIPYLMTAFEMLLTLPMIIAQLWAMIPPLIAQFIAWLALNWPILLVAVAVGILIFIMMQFGVTVADIIGFVVGLFYALVAIIQNAVIIPLYNQFAMFANFLHNLFIDPIGAIQMLFLDMATYIVDKVRWVAQALQDLVNMIPGVEVNIVGNLDNIKAAIDSAKADVSAKRGVKQTEFKEYKNVGQSFNTGFSKGHNFATSFGGGGGSVLGNLMNDLKSKFKMPSMPEGFGMDKGMGMFNPSQFAPSTGGGKDKKGKKPKIPKGLSDKLKGGKLDKIGKIEDDVKITDEDIKMLKDISKAEFINKYTTLQPNMKVEFTGPINKEADINKIIEAIEDMTEEALSNTLVEEA</sequence>
<feature type="domain" description="Tape measure protein N-terminal" evidence="4">
    <location>
        <begin position="113"/>
        <end position="295"/>
    </location>
</feature>
<feature type="transmembrane region" description="Helical" evidence="3">
    <location>
        <begin position="471"/>
        <end position="499"/>
    </location>
</feature>
<proteinExistence type="predicted"/>
<keyword evidence="3" id="KW-0472">Membrane</keyword>
<feature type="coiled-coil region" evidence="1">
    <location>
        <begin position="48"/>
        <end position="75"/>
    </location>
</feature>
<dbReference type="InterPro" id="IPR013491">
    <property type="entry name" value="Tape_meas_N"/>
</dbReference>
<dbReference type="Pfam" id="PF20155">
    <property type="entry name" value="TMP_3"/>
    <property type="match status" value="1"/>
</dbReference>
<feature type="transmembrane region" description="Helical" evidence="3">
    <location>
        <begin position="316"/>
        <end position="338"/>
    </location>
</feature>
<reference evidence="5" key="1">
    <citation type="journal article" date="2018" name="Genome Biol.">
        <title>SKESA: strategic k-mer extension for scrupulous assemblies.</title>
        <authorList>
            <person name="Souvorov A."/>
            <person name="Agarwala R."/>
            <person name="Lipman D.J."/>
        </authorList>
    </citation>
    <scope>NUCLEOTIDE SEQUENCE</scope>
    <source>
        <strain evidence="5">C8</strain>
    </source>
</reference>
<protein>
    <submittedName>
        <fullName evidence="5">Tape measure protein</fullName>
    </submittedName>
</protein>
<evidence type="ECO:0000259" key="4">
    <source>
        <dbReference type="Pfam" id="PF20155"/>
    </source>
</evidence>
<feature type="region of interest" description="Disordered" evidence="2">
    <location>
        <begin position="679"/>
        <end position="703"/>
    </location>
</feature>
<keyword evidence="3" id="KW-0812">Transmembrane</keyword>
<accession>A0A8H9UY59</accession>
<keyword evidence="1" id="KW-0175">Coiled coil</keyword>
<comment type="caution">
    <text evidence="5">The sequence shown here is derived from an EMBL/GenBank/DDBJ whole genome shotgun (WGS) entry which is preliminary data.</text>
</comment>
<feature type="transmembrane region" description="Helical" evidence="3">
    <location>
        <begin position="505"/>
        <end position="530"/>
    </location>
</feature>
<gene>
    <name evidence="5" type="ORF">I9080_003121</name>
</gene>